<dbReference type="PANTHER" id="PTHR21666">
    <property type="entry name" value="PEPTIDASE-RELATED"/>
    <property type="match status" value="1"/>
</dbReference>
<dbReference type="CDD" id="cd12797">
    <property type="entry name" value="M23_peptidase"/>
    <property type="match status" value="1"/>
</dbReference>
<dbReference type="PANTHER" id="PTHR21666:SF293">
    <property type="entry name" value="SLL1488 PROTEIN"/>
    <property type="match status" value="1"/>
</dbReference>
<dbReference type="GO" id="GO:0004222">
    <property type="term" value="F:metalloendopeptidase activity"/>
    <property type="evidence" value="ECO:0007669"/>
    <property type="project" value="TreeGrafter"/>
</dbReference>
<dbReference type="InterPro" id="IPR050570">
    <property type="entry name" value="Cell_wall_metabolism_enzyme"/>
</dbReference>
<dbReference type="EMBL" id="VJXY01000019">
    <property type="protein sequence ID" value="MBD6617744.1"/>
    <property type="molecule type" value="Genomic_DNA"/>
</dbReference>
<accession>A0AA40VS21</accession>
<dbReference type="SUPFAM" id="SSF51261">
    <property type="entry name" value="Duplicated hybrid motif"/>
    <property type="match status" value="1"/>
</dbReference>
<organism evidence="2 3">
    <name type="scientific">Komarekiella delphini-convector SJRDD-AB1</name>
    <dbReference type="NCBI Taxonomy" id="2593771"/>
    <lineage>
        <taxon>Bacteria</taxon>
        <taxon>Bacillati</taxon>
        <taxon>Cyanobacteriota</taxon>
        <taxon>Cyanophyceae</taxon>
        <taxon>Nostocales</taxon>
        <taxon>Nostocaceae</taxon>
        <taxon>Komarekiella</taxon>
        <taxon>Komarekiella delphini-convector</taxon>
    </lineage>
</organism>
<keyword evidence="3" id="KW-1185">Reference proteome</keyword>
<evidence type="ECO:0000313" key="2">
    <source>
        <dbReference type="EMBL" id="MBD6617744.1"/>
    </source>
</evidence>
<dbReference type="InterPro" id="IPR011055">
    <property type="entry name" value="Dup_hybrid_motif"/>
</dbReference>
<evidence type="ECO:0000259" key="1">
    <source>
        <dbReference type="Pfam" id="PF01551"/>
    </source>
</evidence>
<sequence>MTQLPKPKSIKAKEAQPDKVVIANSWLANPLLPKPKNIKAKAKKLQPKVIRANSWLAASFPVENFQAYTSPFGYRRSATGSSNWEFHGGLDIAAPQGSYIRNWWAGTVVKVGDAYGGQSLRDACGTHIVIKSGEWEHTYCHMEGYVETVDSRRYLIDHAGGIQIWEGQQIPTGVRIGRVGMTGRTTGPHLHWGLKYANNYVDPVMVLREMYSQQRVAKRGSSIQPQQSQVIIQESKFIRDSGY</sequence>
<gene>
    <name evidence="2" type="ORF">FNW02_18390</name>
</gene>
<dbReference type="Pfam" id="PF01551">
    <property type="entry name" value="Peptidase_M23"/>
    <property type="match status" value="1"/>
</dbReference>
<dbReference type="AlphaFoldDB" id="A0AA40VS21"/>
<protein>
    <submittedName>
        <fullName evidence="2">M23 family metallopeptidase</fullName>
    </submittedName>
</protein>
<name>A0AA40VS21_9NOST</name>
<dbReference type="Gene3D" id="2.70.70.10">
    <property type="entry name" value="Glucose Permease (Domain IIA)"/>
    <property type="match status" value="1"/>
</dbReference>
<proteinExistence type="predicted"/>
<comment type="caution">
    <text evidence="2">The sequence shown here is derived from an EMBL/GenBank/DDBJ whole genome shotgun (WGS) entry which is preliminary data.</text>
</comment>
<evidence type="ECO:0000313" key="3">
    <source>
        <dbReference type="Proteomes" id="UP001165986"/>
    </source>
</evidence>
<dbReference type="Proteomes" id="UP001165986">
    <property type="component" value="Unassembled WGS sequence"/>
</dbReference>
<reference evidence="2" key="1">
    <citation type="submission" date="2019-07" db="EMBL/GenBank/DDBJ databases">
        <title>Toxilogical consequences of a new and cryptic species of cyanobacteria (Komarekiella delphini-convector) recovered from the epidermis of a bottlenose dolphin and 1500 ft. in the air.</title>
        <authorList>
            <person name="Brown A.O."/>
            <person name="Dvorak P."/>
            <person name="Villanueva C.D."/>
            <person name="Foss A.J."/>
            <person name="Garvey A.D."/>
            <person name="Gibson Q.A."/>
            <person name="Johansen J.R."/>
            <person name="Casamatta D.A."/>
        </authorList>
    </citation>
    <scope>NUCLEOTIDE SEQUENCE</scope>
    <source>
        <strain evidence="2">SJRDD-AB1</strain>
    </source>
</reference>
<feature type="domain" description="M23ase beta-sheet core" evidence="1">
    <location>
        <begin position="86"/>
        <end position="203"/>
    </location>
</feature>
<dbReference type="InterPro" id="IPR016047">
    <property type="entry name" value="M23ase_b-sheet_dom"/>
</dbReference>